<reference evidence="2 3" key="1">
    <citation type="submission" date="2017-03" db="EMBL/GenBank/DDBJ databases">
        <title>Genomes of endolithic fungi from Antarctica.</title>
        <authorList>
            <person name="Coleine C."/>
            <person name="Masonjones S."/>
            <person name="Stajich J.E."/>
        </authorList>
    </citation>
    <scope>NUCLEOTIDE SEQUENCE [LARGE SCALE GENOMIC DNA]</scope>
    <source>
        <strain evidence="2 3">CCFEE 6315</strain>
    </source>
</reference>
<gene>
    <name evidence="2" type="ORF">B0A50_08059</name>
</gene>
<feature type="compositionally biased region" description="Polar residues" evidence="1">
    <location>
        <begin position="219"/>
        <end position="230"/>
    </location>
</feature>
<organism evidence="2 3">
    <name type="scientific">Salinomyces thailandicus</name>
    <dbReference type="NCBI Taxonomy" id="706561"/>
    <lineage>
        <taxon>Eukaryota</taxon>
        <taxon>Fungi</taxon>
        <taxon>Dikarya</taxon>
        <taxon>Ascomycota</taxon>
        <taxon>Pezizomycotina</taxon>
        <taxon>Dothideomycetes</taxon>
        <taxon>Dothideomycetidae</taxon>
        <taxon>Mycosphaerellales</taxon>
        <taxon>Teratosphaeriaceae</taxon>
        <taxon>Salinomyces</taxon>
    </lineage>
</organism>
<dbReference type="EMBL" id="NAJL01000072">
    <property type="protein sequence ID" value="TKA22519.1"/>
    <property type="molecule type" value="Genomic_DNA"/>
</dbReference>
<comment type="caution">
    <text evidence="2">The sequence shown here is derived from an EMBL/GenBank/DDBJ whole genome shotgun (WGS) entry which is preliminary data.</text>
</comment>
<sequence length="397" mass="43001">MPSLPPPPPSAYDLLPTLLASLPTAPVAPNPPPALLPLLAPVLRQKLTYLTAPSSTTGWLHLLAWDKERAAKLPATIKRIQIEPHPVSGEIEVDFEEVGTPAYRRVDQETLLARFEVQEFGLLVVVVWCQGDEGGDGWRVAEVRCLEDLEDGGVWVGSVSEAEEQAGKTNGLSGVNGLAVPTVDLGVQEMEDDNDDYWNAYDRTPNETPAPEQPAVNAGQASSRGRSQSEAEYFSRYGSVQPAMDSHDPDEEHPDITQNSTLTGDALVRAQAQHHHHHSTSTASKPYDSPQQHLEMPRPLSPTSSSSNNSKRHSSIDKLEQEAAAMSSTLINGNANGDAAAASSEEAQGLAQRAVRLHVSSEMKSLFRLAKGVGMGLEGFRECIDRELEVLCLLDEE</sequence>
<keyword evidence="3" id="KW-1185">Reference proteome</keyword>
<proteinExistence type="predicted"/>
<evidence type="ECO:0000313" key="2">
    <source>
        <dbReference type="EMBL" id="TKA22519.1"/>
    </source>
</evidence>
<dbReference type="OrthoDB" id="5578001at2759"/>
<evidence type="ECO:0000256" key="1">
    <source>
        <dbReference type="SAM" id="MobiDB-lite"/>
    </source>
</evidence>
<feature type="region of interest" description="Disordered" evidence="1">
    <location>
        <begin position="240"/>
        <end position="259"/>
    </location>
</feature>
<accession>A0A4V5N3C3</accession>
<feature type="region of interest" description="Disordered" evidence="1">
    <location>
        <begin position="270"/>
        <end position="316"/>
    </location>
</feature>
<name>A0A4V5N3C3_9PEZI</name>
<dbReference type="AlphaFoldDB" id="A0A4V5N3C3"/>
<dbReference type="Proteomes" id="UP000308549">
    <property type="component" value="Unassembled WGS sequence"/>
</dbReference>
<feature type="region of interest" description="Disordered" evidence="1">
    <location>
        <begin position="195"/>
        <end position="232"/>
    </location>
</feature>
<evidence type="ECO:0000313" key="3">
    <source>
        <dbReference type="Proteomes" id="UP000308549"/>
    </source>
</evidence>
<protein>
    <submittedName>
        <fullName evidence="2">Uncharacterized protein</fullName>
    </submittedName>
</protein>